<organism evidence="1 2">
    <name type="scientific">Exophiala viscosa</name>
    <dbReference type="NCBI Taxonomy" id="2486360"/>
    <lineage>
        <taxon>Eukaryota</taxon>
        <taxon>Fungi</taxon>
        <taxon>Dikarya</taxon>
        <taxon>Ascomycota</taxon>
        <taxon>Pezizomycotina</taxon>
        <taxon>Eurotiomycetes</taxon>
        <taxon>Chaetothyriomycetidae</taxon>
        <taxon>Chaetothyriales</taxon>
        <taxon>Herpotrichiellaceae</taxon>
        <taxon>Exophiala</taxon>
    </lineage>
</organism>
<protein>
    <submittedName>
        <fullName evidence="1">Uncharacterized protein</fullName>
    </submittedName>
</protein>
<sequence length="152" mass="16852">MACERHGCSSLSTILSLASVVTPTATPLSQKRTGLAFAAFKKNADPGPIWEKLAECKTSTKLRLDGPCLDEWQKKARSLSERSTFIDPAASSSCTPETTSLLELLSRQKWDQATISERHATIKRRHDETSRSDRVQRLRLAKGSLDCELFST</sequence>
<evidence type="ECO:0000313" key="2">
    <source>
        <dbReference type="Proteomes" id="UP001203852"/>
    </source>
</evidence>
<keyword evidence="2" id="KW-1185">Reference proteome</keyword>
<dbReference type="EMBL" id="MU404351">
    <property type="protein sequence ID" value="KAI1616439.1"/>
    <property type="molecule type" value="Genomic_DNA"/>
</dbReference>
<dbReference type="AlphaFoldDB" id="A0AAN6E1D9"/>
<reference evidence="1" key="1">
    <citation type="journal article" date="2022" name="bioRxiv">
        <title>Deciphering the potential niche of two novel black yeast fungi from a biological soil crust based on their genomes, phenotypes, and melanin regulation.</title>
        <authorList>
            <consortium name="DOE Joint Genome Institute"/>
            <person name="Carr E.C."/>
            <person name="Barton Q."/>
            <person name="Grambo S."/>
            <person name="Sullivan M."/>
            <person name="Renfro C.M."/>
            <person name="Kuo A."/>
            <person name="Pangilinan J."/>
            <person name="Lipzen A."/>
            <person name="Keymanesh K."/>
            <person name="Savage E."/>
            <person name="Barry K."/>
            <person name="Grigoriev I.V."/>
            <person name="Riekhof W.R."/>
            <person name="Harris S.S."/>
        </authorList>
    </citation>
    <scope>NUCLEOTIDE SEQUENCE</scope>
    <source>
        <strain evidence="1">JF 03-4F</strain>
    </source>
</reference>
<accession>A0AAN6E1D9</accession>
<comment type="caution">
    <text evidence="1">The sequence shown here is derived from an EMBL/GenBank/DDBJ whole genome shotgun (WGS) entry which is preliminary data.</text>
</comment>
<name>A0AAN6E1D9_9EURO</name>
<dbReference type="Proteomes" id="UP001203852">
    <property type="component" value="Unassembled WGS sequence"/>
</dbReference>
<evidence type="ECO:0000313" key="1">
    <source>
        <dbReference type="EMBL" id="KAI1616439.1"/>
    </source>
</evidence>
<proteinExistence type="predicted"/>
<gene>
    <name evidence="1" type="ORF">EDD36DRAFT_415335</name>
</gene>